<dbReference type="Gene3D" id="3.30.460.10">
    <property type="entry name" value="Beta Polymerase, domain 2"/>
    <property type="match status" value="1"/>
</dbReference>
<gene>
    <name evidence="15" type="ORF">V3I07_08735</name>
</gene>
<dbReference type="CDD" id="cd05398">
    <property type="entry name" value="NT_ClassII-CCAase"/>
    <property type="match status" value="1"/>
</dbReference>
<feature type="domain" description="tRNA nucleotidyltransferase/poly(A) polymerase RNA and SrmB- binding" evidence="14">
    <location>
        <begin position="182"/>
        <end position="243"/>
    </location>
</feature>
<reference evidence="15 16" key="1">
    <citation type="submission" date="2024-02" db="EMBL/GenBank/DDBJ databases">
        <title>Comparative Genomic Analysis of Flavobacterium Species Causing Columnaris Disease of Freshwater Fish in Thailand: Insights into Virulence and Resistance Mechanisms.</title>
        <authorList>
            <person name="Nguyen D."/>
            <person name="Chokmangmeepisarn P."/>
            <person name="Khianchaikhan K."/>
            <person name="Morishita M."/>
            <person name="Bunnoy A."/>
            <person name="Rodkhum C."/>
        </authorList>
    </citation>
    <scope>NUCLEOTIDE SEQUENCE [LARGE SCALE GENOMIC DNA]</scope>
    <source>
        <strain evidence="15 16">CNRT2201</strain>
    </source>
</reference>
<proteinExistence type="inferred from homology"/>
<evidence type="ECO:0000256" key="5">
    <source>
        <dbReference type="ARBA" id="ARBA00022723"/>
    </source>
</evidence>
<keyword evidence="4" id="KW-0548">Nucleotidyltransferase</keyword>
<protein>
    <submittedName>
        <fullName evidence="15">HD domain-containing protein</fullName>
    </submittedName>
</protein>
<dbReference type="Pfam" id="PF01966">
    <property type="entry name" value="HD"/>
    <property type="match status" value="1"/>
</dbReference>
<dbReference type="InterPro" id="IPR006674">
    <property type="entry name" value="HD_domain"/>
</dbReference>
<keyword evidence="10 11" id="KW-0694">RNA-binding</keyword>
<keyword evidence="7" id="KW-0692">RNA repair</keyword>
<keyword evidence="5" id="KW-0479">Metal-binding</keyword>
<dbReference type="InterPro" id="IPR050124">
    <property type="entry name" value="tRNA_CCA-adding_enzyme"/>
</dbReference>
<dbReference type="InterPro" id="IPR032828">
    <property type="entry name" value="PolyA_RNA-bd"/>
</dbReference>
<dbReference type="InterPro" id="IPR043519">
    <property type="entry name" value="NT_sf"/>
</dbReference>
<dbReference type="CDD" id="cd00077">
    <property type="entry name" value="HDc"/>
    <property type="match status" value="1"/>
</dbReference>
<evidence type="ECO:0000256" key="6">
    <source>
        <dbReference type="ARBA" id="ARBA00022741"/>
    </source>
</evidence>
<keyword evidence="6" id="KW-0547">Nucleotide-binding</keyword>
<keyword evidence="2 11" id="KW-0808">Transferase</keyword>
<evidence type="ECO:0000256" key="7">
    <source>
        <dbReference type="ARBA" id="ARBA00022800"/>
    </source>
</evidence>
<comment type="similarity">
    <text evidence="11">Belongs to the tRNA nucleotidyltransferase/poly(A) polymerase family.</text>
</comment>
<dbReference type="SUPFAM" id="SSF81891">
    <property type="entry name" value="Poly A polymerase C-terminal region-like"/>
    <property type="match status" value="1"/>
</dbReference>
<evidence type="ECO:0000256" key="1">
    <source>
        <dbReference type="ARBA" id="ARBA00001946"/>
    </source>
</evidence>
<evidence type="ECO:0000256" key="10">
    <source>
        <dbReference type="ARBA" id="ARBA00022884"/>
    </source>
</evidence>
<dbReference type="InterPro" id="IPR002646">
    <property type="entry name" value="PolA_pol_head_dom"/>
</dbReference>
<sequence length="472" mass="54408">MNYKKHLDHKIFEIVSEAAQLLNLECYVIGGFVRDILLNRDHKKDIDIVAVGSGIDLAIKVSELIPHNPKVQVFKNYGTAMLRFEDIDIEFVGARKESYNFDSRKPVVENGTLRDDQERRDFTINALAFSLNTDNFGDLIDPFEGVTDLNKKIIRTPLDPDITYSDDPLRMMRAIRFASQLNFEIELESIESIKRNKDRIHIISGERIVDELNKILLSTKPSLGFLLLHQTGLLEIILPELTALNNVEELEGHTHKNNFYHSLEVLDNICPNTEDLWLRWSALLHDIGKAPTKKFHKKQGWTFHGHEFLGGKMVKNIFIRLHMPLNHKMKFVQKMVQMSSRPIVLAQDIVTDSAVRRLVFDAGEDVENLMTLCEADITTKNPKKFQKYHNNFKIVREKIIEVEERDRVRVFQPPITGEEIMEIFDLKPSKEIGTLKEAVKEAILEGIITNEYEPALAFVLEKAEKMGLKRVK</sequence>
<evidence type="ECO:0000256" key="8">
    <source>
        <dbReference type="ARBA" id="ARBA00022840"/>
    </source>
</evidence>
<evidence type="ECO:0000256" key="9">
    <source>
        <dbReference type="ARBA" id="ARBA00022842"/>
    </source>
</evidence>
<accession>A0ABW8P8U9</accession>
<keyword evidence="3" id="KW-0819">tRNA processing</keyword>
<evidence type="ECO:0000256" key="3">
    <source>
        <dbReference type="ARBA" id="ARBA00022694"/>
    </source>
</evidence>
<organism evidence="15 16">
    <name type="scientific">Flavobacterium oreochromis</name>
    <dbReference type="NCBI Taxonomy" id="2906078"/>
    <lineage>
        <taxon>Bacteria</taxon>
        <taxon>Pseudomonadati</taxon>
        <taxon>Bacteroidota</taxon>
        <taxon>Flavobacteriia</taxon>
        <taxon>Flavobacteriales</taxon>
        <taxon>Flavobacteriaceae</taxon>
        <taxon>Flavobacterium</taxon>
    </lineage>
</organism>
<evidence type="ECO:0000259" key="12">
    <source>
        <dbReference type="Pfam" id="PF01743"/>
    </source>
</evidence>
<evidence type="ECO:0000256" key="11">
    <source>
        <dbReference type="RuleBase" id="RU003953"/>
    </source>
</evidence>
<dbReference type="PANTHER" id="PTHR47545:SF1">
    <property type="entry name" value="MULTIFUNCTIONAL CCA PROTEIN"/>
    <property type="match status" value="1"/>
</dbReference>
<dbReference type="SUPFAM" id="SSF81301">
    <property type="entry name" value="Nucleotidyltransferase"/>
    <property type="match status" value="1"/>
</dbReference>
<keyword evidence="9" id="KW-0460">Magnesium</keyword>
<keyword evidence="16" id="KW-1185">Reference proteome</keyword>
<dbReference type="RefSeq" id="WP_088398956.1">
    <property type="nucleotide sequence ID" value="NZ_JAZGZP010000011.1"/>
</dbReference>
<evidence type="ECO:0000313" key="15">
    <source>
        <dbReference type="EMBL" id="MFK7000980.1"/>
    </source>
</evidence>
<dbReference type="Proteomes" id="UP001621706">
    <property type="component" value="Unassembled WGS sequence"/>
</dbReference>
<dbReference type="Gene3D" id="1.10.3090.10">
    <property type="entry name" value="cca-adding enzyme, domain 2"/>
    <property type="match status" value="1"/>
</dbReference>
<dbReference type="EMBL" id="JAZGZP010000011">
    <property type="protein sequence ID" value="MFK7000980.1"/>
    <property type="molecule type" value="Genomic_DNA"/>
</dbReference>
<dbReference type="Gene3D" id="1.10.246.80">
    <property type="match status" value="1"/>
</dbReference>
<keyword evidence="8" id="KW-0067">ATP-binding</keyword>
<name>A0ABW8P8U9_9FLAO</name>
<feature type="domain" description="HD" evidence="13">
    <location>
        <begin position="259"/>
        <end position="346"/>
    </location>
</feature>
<evidence type="ECO:0000259" key="13">
    <source>
        <dbReference type="Pfam" id="PF01966"/>
    </source>
</evidence>
<comment type="caution">
    <text evidence="15">The sequence shown here is derived from an EMBL/GenBank/DDBJ whole genome shotgun (WGS) entry which is preliminary data.</text>
</comment>
<feature type="domain" description="Poly A polymerase head" evidence="12">
    <location>
        <begin position="26"/>
        <end position="155"/>
    </location>
</feature>
<evidence type="ECO:0000259" key="14">
    <source>
        <dbReference type="Pfam" id="PF12627"/>
    </source>
</evidence>
<dbReference type="PANTHER" id="PTHR47545">
    <property type="entry name" value="MULTIFUNCTIONAL CCA PROTEIN"/>
    <property type="match status" value="1"/>
</dbReference>
<evidence type="ECO:0000256" key="2">
    <source>
        <dbReference type="ARBA" id="ARBA00022679"/>
    </source>
</evidence>
<dbReference type="InterPro" id="IPR003607">
    <property type="entry name" value="HD/PDEase_dom"/>
</dbReference>
<evidence type="ECO:0000256" key="4">
    <source>
        <dbReference type="ARBA" id="ARBA00022695"/>
    </source>
</evidence>
<dbReference type="Pfam" id="PF12627">
    <property type="entry name" value="PolyA_pol_RNAbd"/>
    <property type="match status" value="1"/>
</dbReference>
<comment type="cofactor">
    <cofactor evidence="1">
        <name>Mg(2+)</name>
        <dbReference type="ChEBI" id="CHEBI:18420"/>
    </cofactor>
</comment>
<dbReference type="Pfam" id="PF01743">
    <property type="entry name" value="PolyA_pol"/>
    <property type="match status" value="1"/>
</dbReference>
<evidence type="ECO:0000313" key="16">
    <source>
        <dbReference type="Proteomes" id="UP001621706"/>
    </source>
</evidence>